<dbReference type="SUPFAM" id="SSF101874">
    <property type="entry name" value="YceI-like"/>
    <property type="match status" value="1"/>
</dbReference>
<evidence type="ECO:0000259" key="2">
    <source>
        <dbReference type="Pfam" id="PF04264"/>
    </source>
</evidence>
<dbReference type="Proteomes" id="UP000524404">
    <property type="component" value="Unassembled WGS sequence"/>
</dbReference>
<proteinExistence type="predicted"/>
<sequence length="180" mass="20223">MKKNILILVCALLISQASFAQLYFTQTGKTSFFSKTPLEDISAVNSAVSSILNTATNDLAVRMNINQFRFPNRLMEEHFNENYLESEKFPAATFKGKIAEKIDFTKEGTYDVTAKGVMMIHGVSKEKVLTGKLTVAKDNITLDTNFEIALVDYKIDVPKLVWEKIAEKIAVKSNFSLIKK</sequence>
<dbReference type="AlphaFoldDB" id="A0A841ET46"/>
<dbReference type="InterPro" id="IPR007372">
    <property type="entry name" value="Lipid/polyisoprenoid-bd_YceI"/>
</dbReference>
<keyword evidence="4" id="KW-1185">Reference proteome</keyword>
<dbReference type="PANTHER" id="PTHR34406:SF1">
    <property type="entry name" value="PROTEIN YCEI"/>
    <property type="match status" value="1"/>
</dbReference>
<feature type="domain" description="Lipid/polyisoprenoid-binding YceI-like" evidence="2">
    <location>
        <begin position="53"/>
        <end position="175"/>
    </location>
</feature>
<evidence type="ECO:0000313" key="4">
    <source>
        <dbReference type="Proteomes" id="UP000524404"/>
    </source>
</evidence>
<feature type="chain" id="PRO_5032916684" description="Lipid/polyisoprenoid-binding YceI-like domain-containing protein" evidence="1">
    <location>
        <begin position="21"/>
        <end position="180"/>
    </location>
</feature>
<gene>
    <name evidence="3" type="ORF">HNP25_004198</name>
</gene>
<organism evidence="3 4">
    <name type="scientific">Arcicella rosea</name>
    <dbReference type="NCBI Taxonomy" id="502909"/>
    <lineage>
        <taxon>Bacteria</taxon>
        <taxon>Pseudomonadati</taxon>
        <taxon>Bacteroidota</taxon>
        <taxon>Cytophagia</taxon>
        <taxon>Cytophagales</taxon>
        <taxon>Flectobacillaceae</taxon>
        <taxon>Arcicella</taxon>
    </lineage>
</organism>
<dbReference type="Pfam" id="PF04264">
    <property type="entry name" value="YceI"/>
    <property type="match status" value="1"/>
</dbReference>
<feature type="signal peptide" evidence="1">
    <location>
        <begin position="1"/>
        <end position="20"/>
    </location>
</feature>
<dbReference type="EMBL" id="JACHKT010000048">
    <property type="protein sequence ID" value="MBB6005524.1"/>
    <property type="molecule type" value="Genomic_DNA"/>
</dbReference>
<evidence type="ECO:0000256" key="1">
    <source>
        <dbReference type="SAM" id="SignalP"/>
    </source>
</evidence>
<evidence type="ECO:0000313" key="3">
    <source>
        <dbReference type="EMBL" id="MBB6005524.1"/>
    </source>
</evidence>
<name>A0A841ET46_9BACT</name>
<comment type="caution">
    <text evidence="3">The sequence shown here is derived from an EMBL/GenBank/DDBJ whole genome shotgun (WGS) entry which is preliminary data.</text>
</comment>
<reference evidence="3 4" key="1">
    <citation type="submission" date="2020-08" db="EMBL/GenBank/DDBJ databases">
        <title>Functional genomics of gut bacteria from endangered species of beetles.</title>
        <authorList>
            <person name="Carlos-Shanley C."/>
        </authorList>
    </citation>
    <scope>NUCLEOTIDE SEQUENCE [LARGE SCALE GENOMIC DNA]</scope>
    <source>
        <strain evidence="3 4">S00070</strain>
    </source>
</reference>
<dbReference type="RefSeq" id="WP_184137425.1">
    <property type="nucleotide sequence ID" value="NZ_JACHKT010000048.1"/>
</dbReference>
<dbReference type="Gene3D" id="2.40.128.110">
    <property type="entry name" value="Lipid/polyisoprenoid-binding, YceI-like"/>
    <property type="match status" value="1"/>
</dbReference>
<dbReference type="PANTHER" id="PTHR34406">
    <property type="entry name" value="PROTEIN YCEI"/>
    <property type="match status" value="1"/>
</dbReference>
<dbReference type="InterPro" id="IPR036761">
    <property type="entry name" value="TTHA0802/YceI-like_sf"/>
</dbReference>
<keyword evidence="1" id="KW-0732">Signal</keyword>
<accession>A0A841ET46</accession>
<protein>
    <recommendedName>
        <fullName evidence="2">Lipid/polyisoprenoid-binding YceI-like domain-containing protein</fullName>
    </recommendedName>
</protein>